<feature type="region of interest" description="C" evidence="8">
    <location>
        <begin position="547"/>
        <end position="627"/>
    </location>
</feature>
<keyword evidence="4 8" id="KW-0547">Nucleotide-binding</keyword>
<dbReference type="Pfam" id="PF13589">
    <property type="entry name" value="HATPase_c_3"/>
    <property type="match status" value="1"/>
</dbReference>
<dbReference type="Gene3D" id="3.30.230.80">
    <property type="match status" value="1"/>
</dbReference>
<dbReference type="KEGG" id="bbae:FRD01_14015"/>
<dbReference type="PROSITE" id="PS00298">
    <property type="entry name" value="HSP90"/>
    <property type="match status" value="1"/>
</dbReference>
<dbReference type="InterPro" id="IPR001404">
    <property type="entry name" value="Hsp90_fam"/>
</dbReference>
<proteinExistence type="inferred from homology"/>
<evidence type="ECO:0000256" key="8">
    <source>
        <dbReference type="HAMAP-Rule" id="MF_00505"/>
    </source>
</evidence>
<sequence length="627" mass="71537">MAKTTRKFKAEVSQVLSLVINSLYSNKEIFLRELVSNASDALDKLQFKALTEPELLGDDSGLKIRLEADEEAGTLTIWDNGIGMSEEELIELLGTIAHSGSRTFLEELKSRGESADVNIIGQFGVGFYSAYLVADKVEVISKKAGEDAAFKWSSDAQEKFTVEPAERDVRGTSVVLHLREDQKDFASPWRLRQLVKQYSDFVGHPIEMLEMKYGEDEEEPKWEQINKASALWQRTPSDVTDEQYEEFYKHLSGDWEPPVARAHFKVEGTQQFAGLLFIPSRPPFDLFYADAEHGVRLFVKRVFIMDKAEALMPRWLRFVKGVVDSDDLPLNVSRELLQDSRIVQTIRKQLTKRTLDLLQEVADERPDDYKAIWENFGKVIKEGLHYDPTYKDKLSKLLRFESSTQDEPTSLDAYIERMPEGQEHIYYALGASRSLLDGSPHLEVLRKKGYEVLYLTDGIDQWAIETLPEYEGKKLVDASKDELDVNETEEEREETKAKEEELKPLTERFQDVLQNEISEVRFSKRLADSPACLVVPEGGLASHIERMLRAQNQDVPEQKRILELNPNHPLIEALNKMSSSDAGKVNEWVEMIYDHALLAEGSPIKSPARFAQRLTGLMQEAALRSVE</sequence>
<dbReference type="SUPFAM" id="SSF54211">
    <property type="entry name" value="Ribosomal protein S5 domain 2-like"/>
    <property type="match status" value="1"/>
</dbReference>
<dbReference type="GO" id="GO:0016887">
    <property type="term" value="F:ATP hydrolysis activity"/>
    <property type="evidence" value="ECO:0007669"/>
    <property type="project" value="InterPro"/>
</dbReference>
<evidence type="ECO:0000256" key="1">
    <source>
        <dbReference type="ARBA" id="ARBA00004496"/>
    </source>
</evidence>
<dbReference type="FunFam" id="3.30.565.10:FF:000009">
    <property type="entry name" value="Molecular chaperone HtpG"/>
    <property type="match status" value="1"/>
</dbReference>
<dbReference type="SMART" id="SM00387">
    <property type="entry name" value="HATPase_c"/>
    <property type="match status" value="1"/>
</dbReference>
<comment type="caution">
    <text evidence="8">Lacks conserved residue(s) required for the propagation of feature annotation.</text>
</comment>
<dbReference type="Gene3D" id="3.30.565.10">
    <property type="entry name" value="Histidine kinase-like ATPase, C-terminal domain"/>
    <property type="match status" value="1"/>
</dbReference>
<dbReference type="GO" id="GO:0005524">
    <property type="term" value="F:ATP binding"/>
    <property type="evidence" value="ECO:0007669"/>
    <property type="project" value="UniProtKB-UniRule"/>
</dbReference>
<comment type="subcellular location">
    <subcellularLocation>
        <location evidence="1 8">Cytoplasm</location>
    </subcellularLocation>
</comment>
<evidence type="ECO:0000256" key="3">
    <source>
        <dbReference type="ARBA" id="ARBA00022490"/>
    </source>
</evidence>
<dbReference type="InterPro" id="IPR020575">
    <property type="entry name" value="Hsp90_N"/>
</dbReference>
<dbReference type="NCBIfam" id="NF003555">
    <property type="entry name" value="PRK05218.1"/>
    <property type="match status" value="1"/>
</dbReference>
<feature type="binding site" evidence="9">
    <location>
        <position position="79"/>
    </location>
    <ligand>
        <name>ATP</name>
        <dbReference type="ChEBI" id="CHEBI:30616"/>
    </ligand>
</feature>
<keyword evidence="12" id="KW-1185">Reference proteome</keyword>
<dbReference type="Pfam" id="PF00183">
    <property type="entry name" value="HSP90"/>
    <property type="match status" value="1"/>
</dbReference>
<dbReference type="SUPFAM" id="SSF110942">
    <property type="entry name" value="HSP90 C-terminal domain"/>
    <property type="match status" value="1"/>
</dbReference>
<feature type="binding site" evidence="9">
    <location>
        <position position="84"/>
    </location>
    <ligand>
        <name>ATP</name>
        <dbReference type="ChEBI" id="CHEBI:30616"/>
    </ligand>
</feature>
<dbReference type="PRINTS" id="PR00775">
    <property type="entry name" value="HEATSHOCK90"/>
</dbReference>
<feature type="binding site" evidence="9">
    <location>
        <begin position="99"/>
        <end position="100"/>
    </location>
    <ligand>
        <name>ATP</name>
        <dbReference type="ChEBI" id="CHEBI:30616"/>
    </ligand>
</feature>
<dbReference type="GO" id="GO:0140662">
    <property type="term" value="F:ATP-dependent protein folding chaperone"/>
    <property type="evidence" value="ECO:0007669"/>
    <property type="project" value="InterPro"/>
</dbReference>
<evidence type="ECO:0000256" key="7">
    <source>
        <dbReference type="ARBA" id="ARBA00023186"/>
    </source>
</evidence>
<feature type="region of interest" description="A; substrate-binding" evidence="8">
    <location>
        <begin position="1"/>
        <end position="334"/>
    </location>
</feature>
<dbReference type="Gene3D" id="3.40.50.11260">
    <property type="match status" value="1"/>
</dbReference>
<dbReference type="CDD" id="cd16927">
    <property type="entry name" value="HATPase_Hsp90-like"/>
    <property type="match status" value="1"/>
</dbReference>
<feature type="binding site" evidence="9">
    <location>
        <position position="334"/>
    </location>
    <ligand>
        <name>ATP</name>
        <dbReference type="ChEBI" id="CHEBI:30616"/>
    </ligand>
</feature>
<evidence type="ECO:0000256" key="5">
    <source>
        <dbReference type="ARBA" id="ARBA00022840"/>
    </source>
</evidence>
<dbReference type="InterPro" id="IPR020568">
    <property type="entry name" value="Ribosomal_Su5_D2-typ_SF"/>
</dbReference>
<dbReference type="GO" id="GO:0051082">
    <property type="term" value="F:unfolded protein binding"/>
    <property type="evidence" value="ECO:0007669"/>
    <property type="project" value="UniProtKB-UniRule"/>
</dbReference>
<feature type="binding site" evidence="9">
    <location>
        <position position="37"/>
    </location>
    <ligand>
        <name>ATP</name>
        <dbReference type="ChEBI" id="CHEBI:30616"/>
    </ligand>
</feature>
<dbReference type="InterPro" id="IPR037196">
    <property type="entry name" value="HSP90_C"/>
</dbReference>
<dbReference type="PANTHER" id="PTHR11528">
    <property type="entry name" value="HEAT SHOCK PROTEIN 90 FAMILY MEMBER"/>
    <property type="match status" value="1"/>
</dbReference>
<name>A0A5B8XX91_9DELT</name>
<keyword evidence="6 8" id="KW-0346">Stress response</keyword>
<feature type="binding site" evidence="9">
    <location>
        <begin position="122"/>
        <end position="127"/>
    </location>
    <ligand>
        <name>ATP</name>
        <dbReference type="ChEBI" id="CHEBI:30616"/>
    </ligand>
</feature>
<evidence type="ECO:0000256" key="2">
    <source>
        <dbReference type="ARBA" id="ARBA00008239"/>
    </source>
</evidence>
<dbReference type="InterPro" id="IPR003594">
    <property type="entry name" value="HATPase_dom"/>
</dbReference>
<keyword evidence="5 8" id="KW-0067">ATP-binding</keyword>
<dbReference type="AlphaFoldDB" id="A0A5B8XX91"/>
<dbReference type="GO" id="GO:0005737">
    <property type="term" value="C:cytoplasm"/>
    <property type="evidence" value="ECO:0007669"/>
    <property type="project" value="UniProtKB-SubCell"/>
</dbReference>
<evidence type="ECO:0000259" key="10">
    <source>
        <dbReference type="SMART" id="SM00387"/>
    </source>
</evidence>
<feature type="binding site" evidence="9">
    <location>
        <position position="33"/>
    </location>
    <ligand>
        <name>ATP</name>
        <dbReference type="ChEBI" id="CHEBI:30616"/>
    </ligand>
</feature>
<dbReference type="Proteomes" id="UP000321595">
    <property type="component" value="Chromosome"/>
</dbReference>
<dbReference type="Gene3D" id="1.20.120.790">
    <property type="entry name" value="Heat shock protein 90, C-terminal domain"/>
    <property type="match status" value="1"/>
</dbReference>
<feature type="domain" description="Histidine kinase/HSP90-like ATPase" evidence="10">
    <location>
        <begin position="26"/>
        <end position="182"/>
    </location>
</feature>
<dbReference type="PIRSF" id="PIRSF002583">
    <property type="entry name" value="Hsp90"/>
    <property type="match status" value="1"/>
</dbReference>
<evidence type="ECO:0000256" key="9">
    <source>
        <dbReference type="PIRSR" id="PIRSR002583-1"/>
    </source>
</evidence>
<evidence type="ECO:0000256" key="6">
    <source>
        <dbReference type="ARBA" id="ARBA00023016"/>
    </source>
</evidence>
<accession>A0A5B8XX91</accession>
<keyword evidence="3 8" id="KW-0963">Cytoplasm</keyword>
<comment type="function">
    <text evidence="8">Molecular chaperone. Has ATPase activity.</text>
</comment>
<evidence type="ECO:0000313" key="12">
    <source>
        <dbReference type="Proteomes" id="UP000321595"/>
    </source>
</evidence>
<dbReference type="OrthoDB" id="9802640at2"/>
<feature type="binding site" evidence="9">
    <location>
        <position position="172"/>
    </location>
    <ligand>
        <name>ATP</name>
        <dbReference type="ChEBI" id="CHEBI:30616"/>
    </ligand>
</feature>
<protein>
    <recommendedName>
        <fullName evidence="8">Chaperone protein HtpG</fullName>
    </recommendedName>
    <alternativeName>
        <fullName evidence="8">Heat shock protein HtpG</fullName>
    </alternativeName>
    <alternativeName>
        <fullName evidence="8">High temperature protein G</fullName>
    </alternativeName>
</protein>
<comment type="subunit">
    <text evidence="8">Homodimer.</text>
</comment>
<evidence type="ECO:0000256" key="4">
    <source>
        <dbReference type="ARBA" id="ARBA00022741"/>
    </source>
</evidence>
<dbReference type="InterPro" id="IPR019805">
    <property type="entry name" value="Heat_shock_protein_90_CS"/>
</dbReference>
<dbReference type="InterPro" id="IPR036890">
    <property type="entry name" value="HATPase_C_sf"/>
</dbReference>
<keyword evidence="7 8" id="KW-0143">Chaperone</keyword>
<dbReference type="HAMAP" id="MF_00505">
    <property type="entry name" value="HSP90"/>
    <property type="match status" value="1"/>
</dbReference>
<dbReference type="EMBL" id="CP042467">
    <property type="protein sequence ID" value="QED28326.1"/>
    <property type="molecule type" value="Genomic_DNA"/>
</dbReference>
<gene>
    <name evidence="8 11" type="primary">htpG</name>
    <name evidence="11" type="ORF">FRD01_14015</name>
</gene>
<organism evidence="11 12">
    <name type="scientific">Microvenator marinus</name>
    <dbReference type="NCBI Taxonomy" id="2600177"/>
    <lineage>
        <taxon>Bacteria</taxon>
        <taxon>Deltaproteobacteria</taxon>
        <taxon>Bradymonadales</taxon>
        <taxon>Microvenatoraceae</taxon>
        <taxon>Microvenator</taxon>
    </lineage>
</organism>
<dbReference type="RefSeq" id="WP_146960652.1">
    <property type="nucleotide sequence ID" value="NZ_CP042467.1"/>
</dbReference>
<dbReference type="SUPFAM" id="SSF55874">
    <property type="entry name" value="ATPase domain of HSP90 chaperone/DNA topoisomerase II/histidine kinase"/>
    <property type="match status" value="1"/>
</dbReference>
<comment type="similarity">
    <text evidence="2 8">Belongs to the heat shock protein 90 family.</text>
</comment>
<evidence type="ECO:0000313" key="11">
    <source>
        <dbReference type="EMBL" id="QED28326.1"/>
    </source>
</evidence>
<reference evidence="11 12" key="1">
    <citation type="submission" date="2019-08" db="EMBL/GenBank/DDBJ databases">
        <authorList>
            <person name="Liang Q."/>
        </authorList>
    </citation>
    <scope>NUCLEOTIDE SEQUENCE [LARGE SCALE GENOMIC DNA]</scope>
    <source>
        <strain evidence="11 12">V1718</strain>
    </source>
</reference>